<keyword evidence="5 8" id="KW-0472">Membrane</keyword>
<dbReference type="GO" id="GO:0015020">
    <property type="term" value="F:glucuronosyltransferase activity"/>
    <property type="evidence" value="ECO:0007669"/>
    <property type="project" value="TreeGrafter"/>
</dbReference>
<dbReference type="Proteomes" id="UP001234581">
    <property type="component" value="Unassembled WGS sequence"/>
</dbReference>
<dbReference type="PANTHER" id="PTHR12270">
    <property type="entry name" value="GLYCOSYLTRANSFERASE-RELATED"/>
    <property type="match status" value="1"/>
</dbReference>
<comment type="subcellular location">
    <subcellularLocation>
        <location evidence="1">Membrane</location>
        <topology evidence="1">Single-pass type II membrane protein</topology>
    </subcellularLocation>
</comment>
<evidence type="ECO:0000256" key="5">
    <source>
        <dbReference type="ARBA" id="ARBA00023136"/>
    </source>
</evidence>
<keyword evidence="3" id="KW-0735">Signal-anchor</keyword>
<dbReference type="PANTHER" id="PTHR12270:SF25">
    <property type="entry name" value="GLYCOSYLTRANSFERASE-LIKE PROTEIN LARGE"/>
    <property type="match status" value="1"/>
</dbReference>
<dbReference type="Pfam" id="PF13896">
    <property type="entry name" value="Glyco_transf_49"/>
    <property type="match status" value="2"/>
</dbReference>
<dbReference type="GO" id="GO:0042285">
    <property type="term" value="F:xylosyltransferase activity"/>
    <property type="evidence" value="ECO:0007669"/>
    <property type="project" value="TreeGrafter"/>
</dbReference>
<dbReference type="RefSeq" id="XP_058337249.1">
    <property type="nucleotide sequence ID" value="XM_058492008.1"/>
</dbReference>
<dbReference type="InterPro" id="IPR029044">
    <property type="entry name" value="Nucleotide-diphossugar_trans"/>
</dbReference>
<accession>A0AAD7UTR8</accession>
<feature type="transmembrane region" description="Helical" evidence="8">
    <location>
        <begin position="12"/>
        <end position="33"/>
    </location>
</feature>
<evidence type="ECO:0008006" key="11">
    <source>
        <dbReference type="Google" id="ProtNLM"/>
    </source>
</evidence>
<feature type="compositionally biased region" description="Low complexity" evidence="7">
    <location>
        <begin position="70"/>
        <end position="80"/>
    </location>
</feature>
<evidence type="ECO:0000256" key="8">
    <source>
        <dbReference type="SAM" id="Phobius"/>
    </source>
</evidence>
<evidence type="ECO:0000256" key="2">
    <source>
        <dbReference type="ARBA" id="ARBA00022692"/>
    </source>
</evidence>
<evidence type="ECO:0000313" key="10">
    <source>
        <dbReference type="Proteomes" id="UP001234581"/>
    </source>
</evidence>
<evidence type="ECO:0000313" key="9">
    <source>
        <dbReference type="EMBL" id="KAJ8652335.1"/>
    </source>
</evidence>
<evidence type="ECO:0000256" key="6">
    <source>
        <dbReference type="ARBA" id="ARBA00023180"/>
    </source>
</evidence>
<dbReference type="SUPFAM" id="SSF53448">
    <property type="entry name" value="Nucleotide-diphospho-sugar transferases"/>
    <property type="match status" value="1"/>
</dbReference>
<gene>
    <name evidence="9" type="ORF">O0I10_012061</name>
</gene>
<keyword evidence="2 8" id="KW-0812">Transmembrane</keyword>
<dbReference type="InterPro" id="IPR051292">
    <property type="entry name" value="Xyl/GlcA_transferase"/>
</dbReference>
<sequence length="442" mass="51894">MRPELRQAVTKLFKYLLITYAILSVIYTASYLVATYSGTSHDFGGLLPKARDAHAESDQQESLSTHSNEQQHQQQEQQQQLGDHSVAWSNAHGAVQVLPENLIMSKVFSEAMGPSNMTPYFFRAKETFDKEDITMSTLVTRNRFLVLSRLASNYKGPISATVHVMDDETKDEVITELQELHSSNPDMQKYVDLHLIVDQYDRQFNMWRNVAKLFARTDYIMMLDVDFHLCTDLRKSIRGNPEIMDRLREGRTALVVPAFEFDNLDDGNDWRTFPTKKDELMDLVQEDKIGMFHKGWFKGHGSTNYTKWYETDDLYKVTRYDFSYEPYIIYKKEGSPWCEERFVGYGANKAACLYEIFLSGIEYWVLPNDFLIHQTHRYPEDARRKERQYNRKLYINYREEVCLRYARKFHASGEWHTSRADNLKGECEKIRGFKKTMMSTIN</sequence>
<evidence type="ECO:0000256" key="4">
    <source>
        <dbReference type="ARBA" id="ARBA00022989"/>
    </source>
</evidence>
<protein>
    <recommendedName>
        <fullName evidence="11">Glycosyltransferase family 49 protein</fullName>
    </recommendedName>
</protein>
<evidence type="ECO:0000256" key="3">
    <source>
        <dbReference type="ARBA" id="ARBA00022968"/>
    </source>
</evidence>
<comment type="caution">
    <text evidence="9">The sequence shown here is derived from an EMBL/GenBank/DDBJ whole genome shotgun (WGS) entry which is preliminary data.</text>
</comment>
<reference evidence="9 10" key="1">
    <citation type="submission" date="2023-03" db="EMBL/GenBank/DDBJ databases">
        <title>Genome sequence of Lichtheimia ornata CBS 291.66.</title>
        <authorList>
            <person name="Mohabir J.T."/>
            <person name="Shea T.P."/>
            <person name="Kurbessoian T."/>
            <person name="Berby B."/>
            <person name="Fontaine J."/>
            <person name="Livny J."/>
            <person name="Gnirke A."/>
            <person name="Stajich J.E."/>
            <person name="Cuomo C.A."/>
        </authorList>
    </citation>
    <scope>NUCLEOTIDE SEQUENCE [LARGE SCALE GENOMIC DNA]</scope>
    <source>
        <strain evidence="9">CBS 291.66</strain>
    </source>
</reference>
<evidence type="ECO:0000256" key="7">
    <source>
        <dbReference type="SAM" id="MobiDB-lite"/>
    </source>
</evidence>
<feature type="region of interest" description="Disordered" evidence="7">
    <location>
        <begin position="54"/>
        <end position="83"/>
    </location>
</feature>
<dbReference type="GO" id="GO:0035269">
    <property type="term" value="P:protein O-linked glycosylation via mannose"/>
    <property type="evidence" value="ECO:0007669"/>
    <property type="project" value="TreeGrafter"/>
</dbReference>
<proteinExistence type="predicted"/>
<dbReference type="GO" id="GO:0016020">
    <property type="term" value="C:membrane"/>
    <property type="evidence" value="ECO:0007669"/>
    <property type="project" value="UniProtKB-SubCell"/>
</dbReference>
<keyword evidence="4 8" id="KW-1133">Transmembrane helix</keyword>
<dbReference type="EMBL" id="JARTCD010000109">
    <property type="protein sequence ID" value="KAJ8652335.1"/>
    <property type="molecule type" value="Genomic_DNA"/>
</dbReference>
<organism evidence="9 10">
    <name type="scientific">Lichtheimia ornata</name>
    <dbReference type="NCBI Taxonomy" id="688661"/>
    <lineage>
        <taxon>Eukaryota</taxon>
        <taxon>Fungi</taxon>
        <taxon>Fungi incertae sedis</taxon>
        <taxon>Mucoromycota</taxon>
        <taxon>Mucoromycotina</taxon>
        <taxon>Mucoromycetes</taxon>
        <taxon>Mucorales</taxon>
        <taxon>Lichtheimiaceae</taxon>
        <taxon>Lichtheimia</taxon>
    </lineage>
</organism>
<evidence type="ECO:0000256" key="1">
    <source>
        <dbReference type="ARBA" id="ARBA00004606"/>
    </source>
</evidence>
<keyword evidence="10" id="KW-1185">Reference proteome</keyword>
<keyword evidence="6" id="KW-0325">Glycoprotein</keyword>
<name>A0AAD7UTR8_9FUNG</name>
<dbReference type="GeneID" id="83219449"/>
<dbReference type="AlphaFoldDB" id="A0AAD7UTR8"/>